<protein>
    <submittedName>
        <fullName evidence="2">Uncharacterized protein</fullName>
    </submittedName>
</protein>
<gene>
    <name evidence="2" type="ORF">NP233_g10652</name>
</gene>
<proteinExistence type="predicted"/>
<feature type="chain" id="PRO_5041996670" evidence="1">
    <location>
        <begin position="21"/>
        <end position="121"/>
    </location>
</feature>
<keyword evidence="1" id="KW-0732">Signal</keyword>
<comment type="caution">
    <text evidence="2">The sequence shown here is derived from an EMBL/GenBank/DDBJ whole genome shotgun (WGS) entry which is preliminary data.</text>
</comment>
<dbReference type="AlphaFoldDB" id="A0AAD5VHW2"/>
<reference evidence="2" key="1">
    <citation type="submission" date="2022-07" db="EMBL/GenBank/DDBJ databases">
        <title>Genome Sequence of Leucocoprinus birnbaumii.</title>
        <authorList>
            <person name="Buettner E."/>
        </authorList>
    </citation>
    <scope>NUCLEOTIDE SEQUENCE</scope>
    <source>
        <strain evidence="2">VT141</strain>
    </source>
</reference>
<dbReference type="Proteomes" id="UP001213000">
    <property type="component" value="Unassembled WGS sequence"/>
</dbReference>
<feature type="signal peptide" evidence="1">
    <location>
        <begin position="1"/>
        <end position="20"/>
    </location>
</feature>
<dbReference type="EMBL" id="JANIEX010001121">
    <property type="protein sequence ID" value="KAJ3560721.1"/>
    <property type="molecule type" value="Genomic_DNA"/>
</dbReference>
<keyword evidence="3" id="KW-1185">Reference proteome</keyword>
<evidence type="ECO:0000313" key="2">
    <source>
        <dbReference type="EMBL" id="KAJ3560721.1"/>
    </source>
</evidence>
<name>A0AAD5VHW2_9AGAR</name>
<evidence type="ECO:0000256" key="1">
    <source>
        <dbReference type="SAM" id="SignalP"/>
    </source>
</evidence>
<evidence type="ECO:0000313" key="3">
    <source>
        <dbReference type="Proteomes" id="UP001213000"/>
    </source>
</evidence>
<organism evidence="2 3">
    <name type="scientific">Leucocoprinus birnbaumii</name>
    <dbReference type="NCBI Taxonomy" id="56174"/>
    <lineage>
        <taxon>Eukaryota</taxon>
        <taxon>Fungi</taxon>
        <taxon>Dikarya</taxon>
        <taxon>Basidiomycota</taxon>
        <taxon>Agaricomycotina</taxon>
        <taxon>Agaricomycetes</taxon>
        <taxon>Agaricomycetidae</taxon>
        <taxon>Agaricales</taxon>
        <taxon>Agaricineae</taxon>
        <taxon>Agaricaceae</taxon>
        <taxon>Leucocoprinus</taxon>
    </lineage>
</organism>
<sequence length="121" mass="11603">MYSKLSALLVCSLAAISALAAPPVRRQIQLGVNVGGSGHFAPRENSATGELLPGELVHGGQAGGVRSTAGQLTGVGAGGIAEGTGGSIGGGIAGSAAESAISTFGGTVDEVTGEALHDHLV</sequence>
<accession>A0AAD5VHW2</accession>